<accession>A0A7G9Z9K1</accession>
<dbReference type="AlphaFoldDB" id="A0A7G9Z9K1"/>
<gene>
    <name evidence="1" type="ORF">KMABBJJO_00014</name>
</gene>
<organism evidence="1">
    <name type="scientific">Candidatus Methanophaga sp. ANME-1 ERB7</name>
    <dbReference type="NCBI Taxonomy" id="2759913"/>
    <lineage>
        <taxon>Archaea</taxon>
        <taxon>Methanobacteriati</taxon>
        <taxon>Methanobacteriota</taxon>
        <taxon>Stenosarchaea group</taxon>
        <taxon>Methanomicrobia</taxon>
        <taxon>Candidatus Methanophagales</taxon>
        <taxon>Candidatus Methanophagaceae</taxon>
        <taxon>Candidatus Methanophaga</taxon>
    </lineage>
</organism>
<name>A0A7G9Z9K1_9EURY</name>
<sequence length="34" mass="4155">MKHIGLQSLIIDCYVKRVYYNKYFFIRLVAKLAF</sequence>
<proteinExistence type="predicted"/>
<protein>
    <submittedName>
        <fullName evidence="1">Uncharacterized protein</fullName>
    </submittedName>
</protein>
<reference evidence="1" key="1">
    <citation type="submission" date="2020-06" db="EMBL/GenBank/DDBJ databases">
        <title>Unique genomic features of the anaerobic methanotrophic archaea.</title>
        <authorList>
            <person name="Chadwick G.L."/>
            <person name="Skennerton C.T."/>
            <person name="Laso-Perez R."/>
            <person name="Leu A.O."/>
            <person name="Speth D.R."/>
            <person name="Yu H."/>
            <person name="Morgan-Lang C."/>
            <person name="Hatzenpichler R."/>
            <person name="Goudeau D."/>
            <person name="Malmstrom R."/>
            <person name="Brazelton W.J."/>
            <person name="Woyke T."/>
            <person name="Hallam S.J."/>
            <person name="Tyson G.W."/>
            <person name="Wegener G."/>
            <person name="Boetius A."/>
            <person name="Orphan V."/>
        </authorList>
    </citation>
    <scope>NUCLEOTIDE SEQUENCE</scope>
</reference>
<evidence type="ECO:0000313" key="1">
    <source>
        <dbReference type="EMBL" id="QNO56935.1"/>
    </source>
</evidence>
<dbReference type="EMBL" id="MT631673">
    <property type="protein sequence ID" value="QNO56935.1"/>
    <property type="molecule type" value="Genomic_DNA"/>
</dbReference>